<evidence type="ECO:0000313" key="3">
    <source>
        <dbReference type="Proteomes" id="UP001367676"/>
    </source>
</evidence>
<feature type="compositionally biased region" description="Low complexity" evidence="1">
    <location>
        <begin position="387"/>
        <end position="437"/>
    </location>
</feature>
<dbReference type="AlphaFoldDB" id="A0AAN9Y7I0"/>
<proteinExistence type="predicted"/>
<feature type="region of interest" description="Disordered" evidence="1">
    <location>
        <begin position="527"/>
        <end position="551"/>
    </location>
</feature>
<evidence type="ECO:0000256" key="1">
    <source>
        <dbReference type="SAM" id="MobiDB-lite"/>
    </source>
</evidence>
<evidence type="ECO:0000313" key="2">
    <source>
        <dbReference type="EMBL" id="KAK7598056.1"/>
    </source>
</evidence>
<gene>
    <name evidence="2" type="ORF">V9T40_006291</name>
</gene>
<feature type="region of interest" description="Disordered" evidence="1">
    <location>
        <begin position="387"/>
        <end position="511"/>
    </location>
</feature>
<name>A0AAN9Y7I0_9HEMI</name>
<comment type="caution">
    <text evidence="2">The sequence shown here is derived from an EMBL/GenBank/DDBJ whole genome shotgun (WGS) entry which is preliminary data.</text>
</comment>
<feature type="compositionally biased region" description="Basic residues" evidence="1">
    <location>
        <begin position="324"/>
        <end position="334"/>
    </location>
</feature>
<dbReference type="Proteomes" id="UP001367676">
    <property type="component" value="Unassembled WGS sequence"/>
</dbReference>
<feature type="compositionally biased region" description="Low complexity" evidence="1">
    <location>
        <begin position="499"/>
        <end position="510"/>
    </location>
</feature>
<feature type="compositionally biased region" description="Polar residues" evidence="1">
    <location>
        <begin position="536"/>
        <end position="551"/>
    </location>
</feature>
<accession>A0AAN9Y7I0</accession>
<dbReference type="EMBL" id="JBBCAQ010000014">
    <property type="protein sequence ID" value="KAK7598056.1"/>
    <property type="molecule type" value="Genomic_DNA"/>
</dbReference>
<protein>
    <submittedName>
        <fullName evidence="2">Uncharacterized protein</fullName>
    </submittedName>
</protein>
<reference evidence="2 3" key="1">
    <citation type="submission" date="2024-03" db="EMBL/GenBank/DDBJ databases">
        <title>Adaptation during the transition from Ophiocordyceps entomopathogen to insect associate is accompanied by gene loss and intensified selection.</title>
        <authorList>
            <person name="Ward C.M."/>
            <person name="Onetto C.A."/>
            <person name="Borneman A.R."/>
        </authorList>
    </citation>
    <scope>NUCLEOTIDE SEQUENCE [LARGE SCALE GENOMIC DNA]</scope>
    <source>
        <strain evidence="2">AWRI1</strain>
        <tissue evidence="2">Single Adult Female</tissue>
    </source>
</reference>
<organism evidence="2 3">
    <name type="scientific">Parthenolecanium corni</name>
    <dbReference type="NCBI Taxonomy" id="536013"/>
    <lineage>
        <taxon>Eukaryota</taxon>
        <taxon>Metazoa</taxon>
        <taxon>Ecdysozoa</taxon>
        <taxon>Arthropoda</taxon>
        <taxon>Hexapoda</taxon>
        <taxon>Insecta</taxon>
        <taxon>Pterygota</taxon>
        <taxon>Neoptera</taxon>
        <taxon>Paraneoptera</taxon>
        <taxon>Hemiptera</taxon>
        <taxon>Sternorrhyncha</taxon>
        <taxon>Coccoidea</taxon>
        <taxon>Coccidae</taxon>
        <taxon>Parthenolecanium</taxon>
    </lineage>
</organism>
<sequence length="551" mass="60771">MTQPPVCLFKFNPELSRNIPLKTTIQRLNGKLKTVMRDNAKVIRDVGKGIPDIVTKFLACTSKYSCLSDLINAVLPLLKERPELTLTRHQLNIVKDYTEAVREAIVDQKKELIHDLLIMCQKEDPVCKPSVSKSNITETATCSVEKSSEELPKKSNETSPVLSKKAYGICTAPSTRKSDKASSKKFEKKLIRNLFSESLSSNSEPEEKHVLHPFSDNPATKELLGSFKEQPVTLRDLTKRLNLAEDVVLELAALKQDTSCVELYVQNQLDRPLVWSPPKDLSTDSILEVSNMPETGESSIENTNTGKGAYRDAIKLITDTYTGSRHKSRRRIQPVHHQQVSPAHNDADDLEMKALLPNPATNPSMPQLDNCQLNERLVDWSASTSCISKASSPSTSNSTSRSSSSESCSSSSKSCTSSSTSSSRTDSTSSTSDTTSEPADHVTEARACPTATQVASRVRRRRGYKIMDEERQQKGSPSSDEESAENSPSASSDSDDSSSDGSTSASSDDSWWQTYEREKDILFLKKNDLMMKDSGYVSTTSPNTDSTKTDD</sequence>
<feature type="region of interest" description="Disordered" evidence="1">
    <location>
        <begin position="321"/>
        <end position="346"/>
    </location>
</feature>
<keyword evidence="3" id="KW-1185">Reference proteome</keyword>